<name>A0A3P8M195_RAOTE</name>
<reference evidence="9 10" key="1">
    <citation type="submission" date="2018-12" db="EMBL/GenBank/DDBJ databases">
        <authorList>
            <consortium name="Pathogen Informatics"/>
        </authorList>
    </citation>
    <scope>NUCLEOTIDE SEQUENCE [LARGE SCALE GENOMIC DNA]</scope>
    <source>
        <strain evidence="9 10">NCTC13098</strain>
    </source>
</reference>
<dbReference type="EMBL" id="LR131271">
    <property type="protein sequence ID" value="VDR24633.1"/>
    <property type="molecule type" value="Genomic_DNA"/>
</dbReference>
<evidence type="ECO:0000259" key="8">
    <source>
        <dbReference type="Pfam" id="PF01618"/>
    </source>
</evidence>
<dbReference type="PANTHER" id="PTHR30625:SF16">
    <property type="entry name" value="BIOPOLYMER TRANSPORT PROTEIN EXBB"/>
    <property type="match status" value="1"/>
</dbReference>
<dbReference type="AlphaFoldDB" id="A0A3P8M195"/>
<evidence type="ECO:0000256" key="5">
    <source>
        <dbReference type="ARBA" id="ARBA00023136"/>
    </source>
</evidence>
<dbReference type="KEGG" id="rtg:NCTC13098_00929"/>
<dbReference type="GO" id="GO:0005886">
    <property type="term" value="C:plasma membrane"/>
    <property type="evidence" value="ECO:0007669"/>
    <property type="project" value="UniProtKB-SubCell"/>
</dbReference>
<keyword evidence="4 7" id="KW-1133">Transmembrane helix</keyword>
<keyword evidence="6" id="KW-0653">Protein transport</keyword>
<evidence type="ECO:0000256" key="4">
    <source>
        <dbReference type="ARBA" id="ARBA00022989"/>
    </source>
</evidence>
<proteinExistence type="inferred from homology"/>
<keyword evidence="6" id="KW-0813">Transport</keyword>
<dbReference type="InterPro" id="IPR002898">
    <property type="entry name" value="MotA_ExbB_proton_chnl"/>
</dbReference>
<feature type="transmembrane region" description="Helical" evidence="7">
    <location>
        <begin position="25"/>
        <end position="46"/>
    </location>
</feature>
<sequence length="91" mass="9372">MNSFIGIAQTQTTNLAVVAPGIAEALLATAIGLFAAIPAVVIYNIFARMIGSYKATLGDVAAQVLLLQSRDLDLSASGTAPVRTAQKLRVG</sequence>
<evidence type="ECO:0000256" key="3">
    <source>
        <dbReference type="ARBA" id="ARBA00022692"/>
    </source>
</evidence>
<evidence type="ECO:0000256" key="2">
    <source>
        <dbReference type="ARBA" id="ARBA00022475"/>
    </source>
</evidence>
<comment type="similarity">
    <text evidence="6">Belongs to the exbB/tolQ family.</text>
</comment>
<keyword evidence="2" id="KW-1003">Cell membrane</keyword>
<evidence type="ECO:0000313" key="10">
    <source>
        <dbReference type="Proteomes" id="UP000274346"/>
    </source>
</evidence>
<gene>
    <name evidence="9" type="primary">exbB_2</name>
    <name evidence="9" type="ORF">NCTC13098_00929</name>
</gene>
<dbReference type="PANTHER" id="PTHR30625">
    <property type="entry name" value="PROTEIN TOLQ"/>
    <property type="match status" value="1"/>
</dbReference>
<evidence type="ECO:0000313" key="9">
    <source>
        <dbReference type="EMBL" id="VDR24633.1"/>
    </source>
</evidence>
<accession>A0A3P8M195</accession>
<dbReference type="Pfam" id="PF01618">
    <property type="entry name" value="MotA_ExbB"/>
    <property type="match status" value="1"/>
</dbReference>
<keyword evidence="3 7" id="KW-0812">Transmembrane</keyword>
<dbReference type="GO" id="GO:0017038">
    <property type="term" value="P:protein import"/>
    <property type="evidence" value="ECO:0007669"/>
    <property type="project" value="TreeGrafter"/>
</dbReference>
<comment type="subcellular location">
    <subcellularLocation>
        <location evidence="1">Cell membrane</location>
        <topology evidence="1">Multi-pass membrane protein</topology>
    </subcellularLocation>
    <subcellularLocation>
        <location evidence="6">Membrane</location>
        <topology evidence="6">Multi-pass membrane protein</topology>
    </subcellularLocation>
</comment>
<evidence type="ECO:0000256" key="1">
    <source>
        <dbReference type="ARBA" id="ARBA00004651"/>
    </source>
</evidence>
<dbReference type="Proteomes" id="UP000274346">
    <property type="component" value="Chromosome"/>
</dbReference>
<feature type="domain" description="MotA/TolQ/ExbB proton channel" evidence="8">
    <location>
        <begin position="1"/>
        <end position="51"/>
    </location>
</feature>
<protein>
    <submittedName>
        <fullName evidence="9">Biopolymer transport protein exbB</fullName>
    </submittedName>
</protein>
<keyword evidence="5 7" id="KW-0472">Membrane</keyword>
<dbReference type="InterPro" id="IPR050790">
    <property type="entry name" value="ExbB/TolQ_transport"/>
</dbReference>
<organism evidence="9 10">
    <name type="scientific">Raoultella terrigena</name>
    <name type="common">Klebsiella terrigena</name>
    <dbReference type="NCBI Taxonomy" id="577"/>
    <lineage>
        <taxon>Bacteria</taxon>
        <taxon>Pseudomonadati</taxon>
        <taxon>Pseudomonadota</taxon>
        <taxon>Gammaproteobacteria</taxon>
        <taxon>Enterobacterales</taxon>
        <taxon>Enterobacteriaceae</taxon>
        <taxon>Klebsiella/Raoultella group</taxon>
        <taxon>Raoultella</taxon>
    </lineage>
</organism>
<evidence type="ECO:0000256" key="7">
    <source>
        <dbReference type="SAM" id="Phobius"/>
    </source>
</evidence>
<evidence type="ECO:0000256" key="6">
    <source>
        <dbReference type="RuleBase" id="RU004057"/>
    </source>
</evidence>